<dbReference type="InterPro" id="IPR020449">
    <property type="entry name" value="Tscrpt_reg_AraC-type_HTH"/>
</dbReference>
<dbReference type="PROSITE" id="PS00041">
    <property type="entry name" value="HTH_ARAC_FAMILY_1"/>
    <property type="match status" value="1"/>
</dbReference>
<reference evidence="5 6" key="1">
    <citation type="journal article" date="2018" name="Nat. Biotechnol.">
        <title>A standardized bacterial taxonomy based on genome phylogeny substantially revises the tree of life.</title>
        <authorList>
            <person name="Parks D.H."/>
            <person name="Chuvochina M."/>
            <person name="Waite D.W."/>
            <person name="Rinke C."/>
            <person name="Skarshewski A."/>
            <person name="Chaumeil P.A."/>
            <person name="Hugenholtz P."/>
        </authorList>
    </citation>
    <scope>NUCLEOTIDE SEQUENCE [LARGE SCALE GENOMIC DNA]</scope>
    <source>
        <strain evidence="5">UBA8739</strain>
    </source>
</reference>
<dbReference type="GO" id="GO:0000976">
    <property type="term" value="F:transcription cis-regulatory region binding"/>
    <property type="evidence" value="ECO:0007669"/>
    <property type="project" value="TreeGrafter"/>
</dbReference>
<keyword evidence="1" id="KW-0805">Transcription regulation</keyword>
<dbReference type="Pfam" id="PF12625">
    <property type="entry name" value="Arabinose_bd"/>
    <property type="match status" value="1"/>
</dbReference>
<dbReference type="PANTHER" id="PTHR47894:SF4">
    <property type="entry name" value="HTH-TYPE TRANSCRIPTIONAL REGULATOR GADX"/>
    <property type="match status" value="1"/>
</dbReference>
<evidence type="ECO:0000259" key="4">
    <source>
        <dbReference type="PROSITE" id="PS01124"/>
    </source>
</evidence>
<sequence length="336" mass="36905">MISPHHFGTITSGAIDGLTSIIRSKGGRPEEVYARIGLPPEPGGAEVLPLASFTATLEAAAADTGSTTFGLDYGRVFDIRRLGGVGEVFHCDLTVGGALEKFCRYLPTAQDNTRVRLEVSGDLARLSYEIEDPTVHERAQDANFTLALQHHVVAWLAGPRFRASRVEFRHQPQGDVPDYRHHFDCPVRFGARENALLFPAHWLDAAIPTADPGRCRRVEDDLARRMARHTARIDFTAGIEAWMVEALHRGMPVELAGLAADLGMSPRTLQRKLDAAGVAFADLRNRVRLRLARAMLTETRMPVTQIALHLGYSETSAFTRAFKAMTGRSPAAFRAA</sequence>
<accession>A0A3B9IUP7</accession>
<comment type="caution">
    <text evidence="5">The sequence shown here is derived from an EMBL/GenBank/DDBJ whole genome shotgun (WGS) entry which is preliminary data.</text>
</comment>
<dbReference type="InterPro" id="IPR018060">
    <property type="entry name" value="HTH_AraC"/>
</dbReference>
<dbReference type="Gene3D" id="1.10.10.60">
    <property type="entry name" value="Homeodomain-like"/>
    <property type="match status" value="1"/>
</dbReference>
<dbReference type="InterPro" id="IPR009057">
    <property type="entry name" value="Homeodomain-like_sf"/>
</dbReference>
<evidence type="ECO:0000256" key="3">
    <source>
        <dbReference type="ARBA" id="ARBA00023163"/>
    </source>
</evidence>
<dbReference type="GeneID" id="97244139"/>
<dbReference type="PRINTS" id="PR00032">
    <property type="entry name" value="HTHARAC"/>
</dbReference>
<dbReference type="GO" id="GO:0005829">
    <property type="term" value="C:cytosol"/>
    <property type="evidence" value="ECO:0007669"/>
    <property type="project" value="TreeGrafter"/>
</dbReference>
<protein>
    <submittedName>
        <fullName evidence="5">AraC family transcriptional regulator</fullName>
    </submittedName>
</protein>
<dbReference type="SUPFAM" id="SSF46689">
    <property type="entry name" value="Homeodomain-like"/>
    <property type="match status" value="1"/>
</dbReference>
<dbReference type="RefSeq" id="WP_062763711.1">
    <property type="nucleotide sequence ID" value="NZ_CP121045.1"/>
</dbReference>
<keyword evidence="2" id="KW-0238">DNA-binding</keyword>
<gene>
    <name evidence="5" type="ORF">DCK97_26515</name>
</gene>
<name>A0A3B9IUP7_9PROT</name>
<dbReference type="PROSITE" id="PS01124">
    <property type="entry name" value="HTH_ARAC_FAMILY_2"/>
    <property type="match status" value="1"/>
</dbReference>
<evidence type="ECO:0000256" key="1">
    <source>
        <dbReference type="ARBA" id="ARBA00023015"/>
    </source>
</evidence>
<proteinExistence type="predicted"/>
<dbReference type="SMART" id="SM00342">
    <property type="entry name" value="HTH_ARAC"/>
    <property type="match status" value="1"/>
</dbReference>
<dbReference type="OrthoDB" id="9805730at2"/>
<evidence type="ECO:0000313" key="5">
    <source>
        <dbReference type="EMBL" id="HAE50973.1"/>
    </source>
</evidence>
<dbReference type="Proteomes" id="UP000257706">
    <property type="component" value="Unassembled WGS sequence"/>
</dbReference>
<feature type="domain" description="HTH araC/xylS-type" evidence="4">
    <location>
        <begin position="237"/>
        <end position="336"/>
    </location>
</feature>
<evidence type="ECO:0000313" key="6">
    <source>
        <dbReference type="Proteomes" id="UP000257706"/>
    </source>
</evidence>
<dbReference type="InterPro" id="IPR018062">
    <property type="entry name" value="HTH_AraC-typ_CS"/>
</dbReference>
<dbReference type="Pfam" id="PF12833">
    <property type="entry name" value="HTH_18"/>
    <property type="match status" value="1"/>
</dbReference>
<dbReference type="PANTHER" id="PTHR47894">
    <property type="entry name" value="HTH-TYPE TRANSCRIPTIONAL REGULATOR GADX"/>
    <property type="match status" value="1"/>
</dbReference>
<organism evidence="5 6">
    <name type="scientific">Tistrella mobilis</name>
    <dbReference type="NCBI Taxonomy" id="171437"/>
    <lineage>
        <taxon>Bacteria</taxon>
        <taxon>Pseudomonadati</taxon>
        <taxon>Pseudomonadota</taxon>
        <taxon>Alphaproteobacteria</taxon>
        <taxon>Geminicoccales</taxon>
        <taxon>Geminicoccaceae</taxon>
        <taxon>Tistrella</taxon>
    </lineage>
</organism>
<keyword evidence="3" id="KW-0804">Transcription</keyword>
<dbReference type="EMBL" id="DMAI01000433">
    <property type="protein sequence ID" value="HAE50973.1"/>
    <property type="molecule type" value="Genomic_DNA"/>
</dbReference>
<dbReference type="GO" id="GO:0003700">
    <property type="term" value="F:DNA-binding transcription factor activity"/>
    <property type="evidence" value="ECO:0007669"/>
    <property type="project" value="InterPro"/>
</dbReference>
<evidence type="ECO:0000256" key="2">
    <source>
        <dbReference type="ARBA" id="ARBA00023125"/>
    </source>
</evidence>
<dbReference type="InterPro" id="IPR032687">
    <property type="entry name" value="AraC-type_N"/>
</dbReference>
<dbReference type="AlphaFoldDB" id="A0A3B9IUP7"/>